<comment type="caution">
    <text evidence="2">The sequence shown here is derived from an EMBL/GenBank/DDBJ whole genome shotgun (WGS) entry which is preliminary data.</text>
</comment>
<sequence length="286" mass="31073">MGCCLSTNTTETQTSKPQLFKTNSSSSLPKTNTKNSKSPFLEDKTVVKEVVIETSSTLPQPKQPIAILSQNDPTKEPLKLSLPNPKMVVHNHKLHSSEEFSEEVSEICSTTLSESNNNLADDSNDVTQIRNPSPAKNRLVGRDPNRKSDPSPGRVRPGPVRYGRGLNSNGTRRGGSVVGPDRRSRSPVTRVNGAGSRTGLSRCSSRRRMGKSPGGPSPLELGEKNPRPGGFGPLELCEMNLRLEQSDSKVENGGKSNGDNVETKLDPRNDESLENPLVSLECFIFL</sequence>
<reference evidence="2 3" key="1">
    <citation type="submission" date="2024-01" db="EMBL/GenBank/DDBJ databases">
        <title>The complete chloroplast genome sequence of Lithospermum erythrorhizon: insights into the phylogenetic relationship among Boraginaceae species and the maternal lineages of purple gromwells.</title>
        <authorList>
            <person name="Okada T."/>
            <person name="Watanabe K."/>
        </authorList>
    </citation>
    <scope>NUCLEOTIDE SEQUENCE [LARGE SCALE GENOMIC DNA]</scope>
</reference>
<dbReference type="AlphaFoldDB" id="A0AAV3QNK5"/>
<organism evidence="2 3">
    <name type="scientific">Lithospermum erythrorhizon</name>
    <name type="common">Purple gromwell</name>
    <name type="synonym">Lithospermum officinale var. erythrorhizon</name>
    <dbReference type="NCBI Taxonomy" id="34254"/>
    <lineage>
        <taxon>Eukaryota</taxon>
        <taxon>Viridiplantae</taxon>
        <taxon>Streptophyta</taxon>
        <taxon>Embryophyta</taxon>
        <taxon>Tracheophyta</taxon>
        <taxon>Spermatophyta</taxon>
        <taxon>Magnoliopsida</taxon>
        <taxon>eudicotyledons</taxon>
        <taxon>Gunneridae</taxon>
        <taxon>Pentapetalae</taxon>
        <taxon>asterids</taxon>
        <taxon>lamiids</taxon>
        <taxon>Boraginales</taxon>
        <taxon>Boraginaceae</taxon>
        <taxon>Boraginoideae</taxon>
        <taxon>Lithospermeae</taxon>
        <taxon>Lithospermum</taxon>
    </lineage>
</organism>
<dbReference type="PANTHER" id="PTHR33871">
    <property type="entry name" value="OS05G0503100 PROTEIN-RELATED"/>
    <property type="match status" value="1"/>
</dbReference>
<keyword evidence="3" id="KW-1185">Reference proteome</keyword>
<protein>
    <submittedName>
        <fullName evidence="2">Uncharacterized protein</fullName>
    </submittedName>
</protein>
<evidence type="ECO:0000313" key="3">
    <source>
        <dbReference type="Proteomes" id="UP001454036"/>
    </source>
</evidence>
<accession>A0AAV3QNK5</accession>
<evidence type="ECO:0000256" key="1">
    <source>
        <dbReference type="SAM" id="MobiDB-lite"/>
    </source>
</evidence>
<dbReference type="PANTHER" id="PTHR33871:SF1">
    <property type="entry name" value="OS05G0503100 PROTEIN"/>
    <property type="match status" value="1"/>
</dbReference>
<feature type="compositionally biased region" description="Low complexity" evidence="1">
    <location>
        <begin position="150"/>
        <end position="165"/>
    </location>
</feature>
<name>A0AAV3QNK5_LITER</name>
<feature type="compositionally biased region" description="Basic and acidic residues" evidence="1">
    <location>
        <begin position="140"/>
        <end position="149"/>
    </location>
</feature>
<feature type="compositionally biased region" description="Polar residues" evidence="1">
    <location>
        <begin position="114"/>
        <end position="131"/>
    </location>
</feature>
<feature type="region of interest" description="Disordered" evidence="1">
    <location>
        <begin position="114"/>
        <end position="272"/>
    </location>
</feature>
<feature type="compositionally biased region" description="Basic and acidic residues" evidence="1">
    <location>
        <begin position="261"/>
        <end position="271"/>
    </location>
</feature>
<dbReference type="Proteomes" id="UP001454036">
    <property type="component" value="Unassembled WGS sequence"/>
</dbReference>
<feature type="compositionally biased region" description="Polar residues" evidence="1">
    <location>
        <begin position="1"/>
        <end position="38"/>
    </location>
</feature>
<evidence type="ECO:0000313" key="2">
    <source>
        <dbReference type="EMBL" id="GAA0165324.1"/>
    </source>
</evidence>
<gene>
    <name evidence="2" type="ORF">LIER_20758</name>
</gene>
<feature type="region of interest" description="Disordered" evidence="1">
    <location>
        <begin position="1"/>
        <end position="41"/>
    </location>
</feature>
<dbReference type="EMBL" id="BAABME010005341">
    <property type="protein sequence ID" value="GAA0165324.1"/>
    <property type="molecule type" value="Genomic_DNA"/>
</dbReference>
<proteinExistence type="predicted"/>